<evidence type="ECO:0000313" key="1">
    <source>
        <dbReference type="EMBL" id="RIA77786.1"/>
    </source>
</evidence>
<gene>
    <name evidence="1" type="ORF">EI71_00940</name>
</gene>
<sequence>MHLFKHLRTITRHHNKVMKYCFKCGLYKQGLFHDFSKLSRTEFFNGARFYLGTKSPHYAERQKKGYSEAWMHHKGRNKHHIEYWVDINMDTHKYEPVDMPNRYLAESICDRIAATEIYNGKNVKKEDALNYFYKEGKYLEMSQLTRERMEYLLKYYVIKGPKELFKFIKKNMRNLDTQIPMEVLDEGIIKE</sequence>
<protein>
    <recommendedName>
        <fullName evidence="3">Catalase</fullName>
    </recommendedName>
</protein>
<dbReference type="RefSeq" id="WP_119016091.1">
    <property type="nucleotide sequence ID" value="NZ_QXEV01000007.1"/>
</dbReference>
<dbReference type="AlphaFoldDB" id="A0A397RYZ8"/>
<accession>A0A397RYZ8</accession>
<dbReference type="EMBL" id="QXEV01000007">
    <property type="protein sequence ID" value="RIA77786.1"/>
    <property type="molecule type" value="Genomic_DNA"/>
</dbReference>
<evidence type="ECO:0000313" key="2">
    <source>
        <dbReference type="Proteomes" id="UP000266506"/>
    </source>
</evidence>
<name>A0A397RYZ8_9MOLU</name>
<organism evidence="1 2">
    <name type="scientific">Anaeroplasma bactoclasticum</name>
    <dbReference type="NCBI Taxonomy" id="2088"/>
    <lineage>
        <taxon>Bacteria</taxon>
        <taxon>Bacillati</taxon>
        <taxon>Mycoplasmatota</taxon>
        <taxon>Mollicutes</taxon>
        <taxon>Anaeroplasmatales</taxon>
        <taxon>Anaeroplasmataceae</taxon>
        <taxon>Anaeroplasma</taxon>
    </lineage>
</organism>
<proteinExistence type="predicted"/>
<dbReference type="InParanoid" id="A0A397RYZ8"/>
<dbReference type="InterPro" id="IPR043721">
    <property type="entry name" value="DUF5662"/>
</dbReference>
<keyword evidence="2" id="KW-1185">Reference proteome</keyword>
<dbReference type="Proteomes" id="UP000266506">
    <property type="component" value="Unassembled WGS sequence"/>
</dbReference>
<dbReference type="OrthoDB" id="1550715at2"/>
<reference evidence="1 2" key="1">
    <citation type="submission" date="2018-08" db="EMBL/GenBank/DDBJ databases">
        <title>Genomic Encyclopedia of Archaeal and Bacterial Type Strains, Phase II (KMG-II): from individual species to whole genera.</title>
        <authorList>
            <person name="Goeker M."/>
        </authorList>
    </citation>
    <scope>NUCLEOTIDE SEQUENCE [LARGE SCALE GENOMIC DNA]</scope>
    <source>
        <strain evidence="1 2">ATCC 27112</strain>
    </source>
</reference>
<evidence type="ECO:0008006" key="3">
    <source>
        <dbReference type="Google" id="ProtNLM"/>
    </source>
</evidence>
<comment type="caution">
    <text evidence="1">The sequence shown here is derived from an EMBL/GenBank/DDBJ whole genome shotgun (WGS) entry which is preliminary data.</text>
</comment>
<dbReference type="Pfam" id="PF18907">
    <property type="entry name" value="DUF5662"/>
    <property type="match status" value="1"/>
</dbReference>